<feature type="chain" id="PRO_5042704176" description="Lipoprotein" evidence="1">
    <location>
        <begin position="21"/>
        <end position="44"/>
    </location>
</feature>
<dbReference type="Proteomes" id="UP001182304">
    <property type="component" value="Unassembled WGS sequence"/>
</dbReference>
<evidence type="ECO:0000313" key="2">
    <source>
        <dbReference type="EMBL" id="MDA5622587.1"/>
    </source>
</evidence>
<feature type="signal peptide" evidence="1">
    <location>
        <begin position="1"/>
        <end position="20"/>
    </location>
</feature>
<dbReference type="KEGG" id="pmul:DR93_1504"/>
<reference evidence="3" key="2">
    <citation type="submission" date="2022-07" db="EMBL/GenBank/DDBJ databases">
        <title>Sequence of Pasteurella multocoda 17BRD-035.</title>
        <authorList>
            <person name="Roy Chowdhury P."/>
            <person name="Alhamami T."/>
            <person name="Trott D.J."/>
            <person name="Djordvevic S.P."/>
        </authorList>
    </citation>
    <scope>NUCLEOTIDE SEQUENCE</scope>
    <source>
        <strain evidence="3">17BRD-035</strain>
    </source>
</reference>
<evidence type="ECO:0000256" key="1">
    <source>
        <dbReference type="SAM" id="SignalP"/>
    </source>
</evidence>
<organism evidence="2 4">
    <name type="scientific">Pasteurella multocida</name>
    <dbReference type="NCBI Taxonomy" id="747"/>
    <lineage>
        <taxon>Bacteria</taxon>
        <taxon>Pseudomonadati</taxon>
        <taxon>Pseudomonadota</taxon>
        <taxon>Gammaproteobacteria</taxon>
        <taxon>Pasteurellales</taxon>
        <taxon>Pasteurellaceae</taxon>
        <taxon>Pasteurella</taxon>
    </lineage>
</organism>
<evidence type="ECO:0000313" key="4">
    <source>
        <dbReference type="Proteomes" id="UP001145481"/>
    </source>
</evidence>
<keyword evidence="1" id="KW-0732">Signal</keyword>
<protein>
    <recommendedName>
        <fullName evidence="5">Lipoprotein</fullName>
    </recommendedName>
</protein>
<dbReference type="AlphaFoldDB" id="A0A379BBM3"/>
<dbReference type="RefSeq" id="WP_005726557.1">
    <property type="nucleotide sequence ID" value="NZ_AP025519.1"/>
</dbReference>
<evidence type="ECO:0000313" key="3">
    <source>
        <dbReference type="EMBL" id="MDT3451449.1"/>
    </source>
</evidence>
<comment type="caution">
    <text evidence="2">The sequence shown here is derived from an EMBL/GenBank/DDBJ whole genome shotgun (WGS) entry which is preliminary data.</text>
</comment>
<dbReference type="PROSITE" id="PS51257">
    <property type="entry name" value="PROKAR_LIPOPROTEIN"/>
    <property type="match status" value="1"/>
</dbReference>
<evidence type="ECO:0008006" key="5">
    <source>
        <dbReference type="Google" id="ProtNLM"/>
    </source>
</evidence>
<dbReference type="Proteomes" id="UP001145481">
    <property type="component" value="Unassembled WGS sequence"/>
</dbReference>
<dbReference type="EMBL" id="JANIEN010000001">
    <property type="protein sequence ID" value="MDT3451449.1"/>
    <property type="molecule type" value="Genomic_DNA"/>
</dbReference>
<dbReference type="EMBL" id="JANJHC010000005">
    <property type="protein sequence ID" value="MDA5622587.1"/>
    <property type="molecule type" value="Genomic_DNA"/>
</dbReference>
<proteinExistence type="predicted"/>
<sequence>MKKYVIFILMSLIVSGCAVGGSVNAGGGSSGVGVGVGIGTGVRF</sequence>
<gene>
    <name evidence="2" type="ORF">NM948_03335</name>
    <name evidence="3" type="ORF">NQF69_01525</name>
</gene>
<accession>A0A379BBM3</accession>
<name>A0A379BBM3_PASMD</name>
<reference evidence="2" key="1">
    <citation type="submission" date="2022-07" db="EMBL/GenBank/DDBJ databases">
        <title>Genome-based characterization of novel serogroup A variants of Pasteurella multocida.</title>
        <authorList>
            <person name="Prajapati A."/>
            <person name="Yogisharadhya R."/>
            <person name="Mohanty N."/>
            <person name="Chanda M."/>
            <person name="Mendem S.K."/>
            <person name="Siddaramappa S."/>
            <person name="Shivachandra S.B."/>
        </authorList>
    </citation>
    <scope>NUCLEOTIDE SEQUENCE</scope>
    <source>
        <strain evidence="2">NIVEDIPm19</strain>
    </source>
</reference>
<dbReference type="GeneID" id="77208247"/>